<dbReference type="InterPro" id="IPR020846">
    <property type="entry name" value="MFS_dom"/>
</dbReference>
<dbReference type="PROSITE" id="PS50850">
    <property type="entry name" value="MFS"/>
    <property type="match status" value="1"/>
</dbReference>
<dbReference type="InterPro" id="IPR036259">
    <property type="entry name" value="MFS_trans_sf"/>
</dbReference>
<feature type="transmembrane region" description="Helical" evidence="8">
    <location>
        <begin position="255"/>
        <end position="272"/>
    </location>
</feature>
<evidence type="ECO:0000256" key="2">
    <source>
        <dbReference type="ARBA" id="ARBA00022448"/>
    </source>
</evidence>
<dbReference type="Gene3D" id="1.20.1250.20">
    <property type="entry name" value="MFS general substrate transporter like domains"/>
    <property type="match status" value="1"/>
</dbReference>
<evidence type="ECO:0000313" key="11">
    <source>
        <dbReference type="Proteomes" id="UP001056336"/>
    </source>
</evidence>
<name>A0ABY4QTP2_9ACTN</name>
<feature type="region of interest" description="Disordered" evidence="7">
    <location>
        <begin position="1"/>
        <end position="28"/>
    </location>
</feature>
<evidence type="ECO:0000256" key="8">
    <source>
        <dbReference type="SAM" id="Phobius"/>
    </source>
</evidence>
<evidence type="ECO:0000256" key="5">
    <source>
        <dbReference type="ARBA" id="ARBA00022989"/>
    </source>
</evidence>
<dbReference type="InterPro" id="IPR011701">
    <property type="entry name" value="MFS"/>
</dbReference>
<feature type="transmembrane region" description="Helical" evidence="8">
    <location>
        <begin position="471"/>
        <end position="489"/>
    </location>
</feature>
<feature type="transmembrane region" description="Helical" evidence="8">
    <location>
        <begin position="133"/>
        <end position="153"/>
    </location>
</feature>
<feature type="domain" description="Major facilitator superfamily (MFS) profile" evidence="9">
    <location>
        <begin position="37"/>
        <end position="473"/>
    </location>
</feature>
<reference evidence="10" key="1">
    <citation type="journal article" date="2018" name="Int. J. Syst. Evol. Microbiol.">
        <title>Jatrophihabitans telluris sp. nov., isolated from sediment soil of lava forest wetlands and the emended description of the genus Jatrophihabitans.</title>
        <authorList>
            <person name="Lee K.C."/>
            <person name="Suh M.K."/>
            <person name="Eom M.K."/>
            <person name="Kim K.K."/>
            <person name="Kim J.S."/>
            <person name="Kim D.S."/>
            <person name="Ko S.H."/>
            <person name="Shin Y.K."/>
            <person name="Lee J.S."/>
        </authorList>
    </citation>
    <scope>NUCLEOTIDE SEQUENCE</scope>
    <source>
        <strain evidence="10">N237</strain>
    </source>
</reference>
<dbReference type="PANTHER" id="PTHR42718">
    <property type="entry name" value="MAJOR FACILITATOR SUPERFAMILY MULTIDRUG TRANSPORTER MFSC"/>
    <property type="match status" value="1"/>
</dbReference>
<feature type="transmembrane region" description="Helical" evidence="8">
    <location>
        <begin position="328"/>
        <end position="345"/>
    </location>
</feature>
<sequence>MSSNESSRGAGAAATVDPVEARSTVPPNPHHERRWMALGVILIAQIMILLDATVVNVALPSAQADLGFSNAARPWVVTAYLLAFGSLLPLGGRLADTYGRKTMFIVGLVGFAVASAVGGAAPNIGTLIAARAVQGGFAALLAPAALSLITVIFTDMKELNKAFGIFGAVAGSSAAVGLLLGGFLTEYVNWRWCMYVNIAFAVAGIIGGLALLHNSTEPDKPKLSVPSTILGAAAIFGVVFGSAKAQTDGWSSPATLIPLLAGALLLLGFVMLQKVDRHPLIPVHIVADRNRGAAYLTLMLGQGGVFALFLFLTYYFQDVLHYSPIKTGVAFLPMMVTVVVVATLTQNMLVQRLTMRVITVAGLIISGAGAAVLAQADAGSPYAAWVLPGLILVGVGIGSAIVSAVAAGQQGVDPRDAGTAGAVNNVAQQLGAALGVAVISTFVGTATTDYLTHHGSTTLIGATVHGFVVGYWWAAGLFWAGALICGALIRGGTRLHQEAGQPEPLDEISGLF</sequence>
<keyword evidence="2" id="KW-0813">Transport</keyword>
<evidence type="ECO:0000313" key="10">
    <source>
        <dbReference type="EMBL" id="UQX87033.1"/>
    </source>
</evidence>
<dbReference type="PANTHER" id="PTHR42718:SF46">
    <property type="entry name" value="BLR6921 PROTEIN"/>
    <property type="match status" value="1"/>
</dbReference>
<feature type="transmembrane region" description="Helical" evidence="8">
    <location>
        <begin position="293"/>
        <end position="316"/>
    </location>
</feature>
<evidence type="ECO:0000256" key="4">
    <source>
        <dbReference type="ARBA" id="ARBA00022692"/>
    </source>
</evidence>
<feature type="transmembrane region" description="Helical" evidence="8">
    <location>
        <begin position="165"/>
        <end position="188"/>
    </location>
</feature>
<keyword evidence="3" id="KW-1003">Cell membrane</keyword>
<evidence type="ECO:0000256" key="6">
    <source>
        <dbReference type="ARBA" id="ARBA00023136"/>
    </source>
</evidence>
<feature type="transmembrane region" description="Helical" evidence="8">
    <location>
        <begin position="194"/>
        <end position="212"/>
    </location>
</feature>
<evidence type="ECO:0000256" key="3">
    <source>
        <dbReference type="ARBA" id="ARBA00022475"/>
    </source>
</evidence>
<gene>
    <name evidence="10" type="ORF">M6D93_12020</name>
</gene>
<proteinExistence type="predicted"/>
<evidence type="ECO:0000256" key="7">
    <source>
        <dbReference type="SAM" id="MobiDB-lite"/>
    </source>
</evidence>
<comment type="subcellular location">
    <subcellularLocation>
        <location evidence="1">Cell membrane</location>
        <topology evidence="1">Multi-pass membrane protein</topology>
    </subcellularLocation>
</comment>
<reference evidence="10" key="2">
    <citation type="submission" date="2022-05" db="EMBL/GenBank/DDBJ databases">
        <authorList>
            <person name="Kim J.-S."/>
            <person name="Lee K."/>
            <person name="Suh M."/>
            <person name="Eom M."/>
            <person name="Kim J.-S."/>
            <person name="Kim D.-S."/>
            <person name="Ko S.-H."/>
            <person name="Shin Y."/>
            <person name="Lee J.-S."/>
        </authorList>
    </citation>
    <scope>NUCLEOTIDE SEQUENCE</scope>
    <source>
        <strain evidence="10">N237</strain>
    </source>
</reference>
<dbReference type="CDD" id="cd17321">
    <property type="entry name" value="MFS_MMR_MDR_like"/>
    <property type="match status" value="1"/>
</dbReference>
<accession>A0ABY4QTP2</accession>
<dbReference type="SUPFAM" id="SSF103473">
    <property type="entry name" value="MFS general substrate transporter"/>
    <property type="match status" value="1"/>
</dbReference>
<organism evidence="10 11">
    <name type="scientific">Jatrophihabitans telluris</name>
    <dbReference type="NCBI Taxonomy" id="2038343"/>
    <lineage>
        <taxon>Bacteria</taxon>
        <taxon>Bacillati</taxon>
        <taxon>Actinomycetota</taxon>
        <taxon>Actinomycetes</taxon>
        <taxon>Jatrophihabitantales</taxon>
        <taxon>Jatrophihabitantaceae</taxon>
        <taxon>Jatrophihabitans</taxon>
    </lineage>
</organism>
<dbReference type="RefSeq" id="WP_249769462.1">
    <property type="nucleotide sequence ID" value="NZ_CP097332.1"/>
</dbReference>
<dbReference type="EMBL" id="CP097332">
    <property type="protein sequence ID" value="UQX87033.1"/>
    <property type="molecule type" value="Genomic_DNA"/>
</dbReference>
<keyword evidence="6 8" id="KW-0472">Membrane</keyword>
<keyword evidence="5 8" id="KW-1133">Transmembrane helix</keyword>
<feature type="transmembrane region" description="Helical" evidence="8">
    <location>
        <begin position="71"/>
        <end position="90"/>
    </location>
</feature>
<dbReference type="Gene3D" id="1.20.1720.10">
    <property type="entry name" value="Multidrug resistance protein D"/>
    <property type="match status" value="1"/>
</dbReference>
<feature type="transmembrane region" description="Helical" evidence="8">
    <location>
        <begin position="357"/>
        <end position="376"/>
    </location>
</feature>
<feature type="transmembrane region" description="Helical" evidence="8">
    <location>
        <begin position="35"/>
        <end position="59"/>
    </location>
</feature>
<feature type="transmembrane region" description="Helical" evidence="8">
    <location>
        <begin position="102"/>
        <end position="121"/>
    </location>
</feature>
<dbReference type="Pfam" id="PF07690">
    <property type="entry name" value="MFS_1"/>
    <property type="match status" value="1"/>
</dbReference>
<evidence type="ECO:0000256" key="1">
    <source>
        <dbReference type="ARBA" id="ARBA00004651"/>
    </source>
</evidence>
<feature type="transmembrane region" description="Helical" evidence="8">
    <location>
        <begin position="382"/>
        <end position="408"/>
    </location>
</feature>
<evidence type="ECO:0000259" key="9">
    <source>
        <dbReference type="PROSITE" id="PS50850"/>
    </source>
</evidence>
<dbReference type="Proteomes" id="UP001056336">
    <property type="component" value="Chromosome"/>
</dbReference>
<keyword evidence="11" id="KW-1185">Reference proteome</keyword>
<feature type="transmembrane region" description="Helical" evidence="8">
    <location>
        <begin position="429"/>
        <end position="451"/>
    </location>
</feature>
<protein>
    <submittedName>
        <fullName evidence="10">MFS transporter</fullName>
    </submittedName>
</protein>
<keyword evidence="4 8" id="KW-0812">Transmembrane</keyword>
<feature type="transmembrane region" description="Helical" evidence="8">
    <location>
        <begin position="224"/>
        <end position="243"/>
    </location>
</feature>